<dbReference type="CDD" id="cd01292">
    <property type="entry name" value="metallo-dependent_hydrolases"/>
    <property type="match status" value="1"/>
</dbReference>
<dbReference type="Pfam" id="PF04909">
    <property type="entry name" value="Amidohydro_2"/>
    <property type="match status" value="1"/>
</dbReference>
<dbReference type="SUPFAM" id="SSF51556">
    <property type="entry name" value="Metallo-dependent hydrolases"/>
    <property type="match status" value="2"/>
</dbReference>
<gene>
    <name evidence="3" type="ORF">BWX89_01331</name>
</gene>
<evidence type="ECO:0000256" key="1">
    <source>
        <dbReference type="ARBA" id="ARBA00023239"/>
    </source>
</evidence>
<dbReference type="Proteomes" id="UP000485562">
    <property type="component" value="Unassembled WGS sequence"/>
</dbReference>
<accession>A0A1V6C668</accession>
<name>A0A1V6C668_UNCT6</name>
<reference evidence="3" key="1">
    <citation type="submission" date="2017-02" db="EMBL/GenBank/DDBJ databases">
        <title>Delving into the versatile metabolic prowess of the omnipresent phylum Bacteroidetes.</title>
        <authorList>
            <person name="Nobu M.K."/>
            <person name="Mei R."/>
            <person name="Narihiro T."/>
            <person name="Kuroda K."/>
            <person name="Liu W.-T."/>
        </authorList>
    </citation>
    <scope>NUCLEOTIDE SEQUENCE</scope>
    <source>
        <strain evidence="3">ADurb.Bin131</strain>
    </source>
</reference>
<sequence length="364" mass="41342">MDLLWRCPNTYIDTSWLHMNEIIEVLVEQFGSNRVLFGIGYKSHNGAAISCLMHARITPQQREQIAHSNAESLLKIPSTGKNYAPKSNLLKYKPLWEKFRSGNTLDNVEIIDAHGHTPPLTRGWIFRQSDIKKGIEETIVKMDDLGINRIILTYEPALFGPPLSNQEAEKILKPYRNRLSGYLAFNPLYSEEISPYFDRFFKTGFFVGFKILPDYHGVPLTDPSYIPVWEYADRYKRPILIHTWNGPYDSPSMLSNISKKYRGASFILGHSGGGTRGRLEAEELALSSDNVYLEFCGSFTTPRPFETSLQIVGKEKILYGSDTIGHDMAWELGRYLSMQVADQDLLPGLATNIKKILSKILMPA</sequence>
<dbReference type="GO" id="GO:0019748">
    <property type="term" value="P:secondary metabolic process"/>
    <property type="evidence" value="ECO:0007669"/>
    <property type="project" value="TreeGrafter"/>
</dbReference>
<dbReference type="InterPro" id="IPR032465">
    <property type="entry name" value="ACMSD"/>
</dbReference>
<dbReference type="GO" id="GO:0016787">
    <property type="term" value="F:hydrolase activity"/>
    <property type="evidence" value="ECO:0007669"/>
    <property type="project" value="InterPro"/>
</dbReference>
<dbReference type="AlphaFoldDB" id="A0A1V6C668"/>
<dbReference type="EMBL" id="MWDQ01000130">
    <property type="protein sequence ID" value="OQB72397.1"/>
    <property type="molecule type" value="Genomic_DNA"/>
</dbReference>
<organism evidence="3">
    <name type="scientific">candidate division TA06 bacterium ADurb.Bin131</name>
    <dbReference type="NCBI Taxonomy" id="1852827"/>
    <lineage>
        <taxon>Bacteria</taxon>
        <taxon>Bacteria division TA06</taxon>
    </lineage>
</organism>
<keyword evidence="1" id="KW-0456">Lyase</keyword>
<dbReference type="InterPro" id="IPR006680">
    <property type="entry name" value="Amidohydro-rel"/>
</dbReference>
<protein>
    <submittedName>
        <fullName evidence="3">Amidohydrolase</fullName>
    </submittedName>
</protein>
<evidence type="ECO:0000313" key="3">
    <source>
        <dbReference type="EMBL" id="OQB72397.1"/>
    </source>
</evidence>
<dbReference type="PANTHER" id="PTHR21240:SF28">
    <property type="entry name" value="ISO-OROTATE DECARBOXYLASE (EUROFUNG)"/>
    <property type="match status" value="1"/>
</dbReference>
<proteinExistence type="predicted"/>
<dbReference type="GO" id="GO:0005737">
    <property type="term" value="C:cytoplasm"/>
    <property type="evidence" value="ECO:0007669"/>
    <property type="project" value="TreeGrafter"/>
</dbReference>
<comment type="caution">
    <text evidence="3">The sequence shown here is derived from an EMBL/GenBank/DDBJ whole genome shotgun (WGS) entry which is preliminary data.</text>
</comment>
<feature type="domain" description="Amidohydrolase-related" evidence="2">
    <location>
        <begin position="175"/>
        <end position="340"/>
    </location>
</feature>
<evidence type="ECO:0000259" key="2">
    <source>
        <dbReference type="Pfam" id="PF04909"/>
    </source>
</evidence>
<dbReference type="PANTHER" id="PTHR21240">
    <property type="entry name" value="2-AMINO-3-CARBOXYLMUCONATE-6-SEMIALDEHYDE DECARBOXYLASE"/>
    <property type="match status" value="1"/>
</dbReference>
<dbReference type="GO" id="GO:0016831">
    <property type="term" value="F:carboxy-lyase activity"/>
    <property type="evidence" value="ECO:0007669"/>
    <property type="project" value="InterPro"/>
</dbReference>
<dbReference type="InterPro" id="IPR032466">
    <property type="entry name" value="Metal_Hydrolase"/>
</dbReference>
<dbReference type="Gene3D" id="3.20.20.140">
    <property type="entry name" value="Metal-dependent hydrolases"/>
    <property type="match status" value="2"/>
</dbReference>